<feature type="transmembrane region" description="Helical" evidence="1">
    <location>
        <begin position="48"/>
        <end position="67"/>
    </location>
</feature>
<keyword evidence="3" id="KW-1185">Reference proteome</keyword>
<accession>A0A516SHD0</accession>
<proteinExistence type="predicted"/>
<keyword evidence="1" id="KW-0472">Membrane</keyword>
<evidence type="ECO:0000313" key="2">
    <source>
        <dbReference type="EMBL" id="QDQ27557.1"/>
    </source>
</evidence>
<organism evidence="2 3">
    <name type="scientific">Chitinimonas arctica</name>
    <dbReference type="NCBI Taxonomy" id="2594795"/>
    <lineage>
        <taxon>Bacteria</taxon>
        <taxon>Pseudomonadati</taxon>
        <taxon>Pseudomonadota</taxon>
        <taxon>Betaproteobacteria</taxon>
        <taxon>Neisseriales</taxon>
        <taxon>Chitinibacteraceae</taxon>
        <taxon>Chitinimonas</taxon>
    </lineage>
</organism>
<gene>
    <name evidence="2" type="ORF">FNU76_15005</name>
</gene>
<dbReference type="EMBL" id="CP041730">
    <property type="protein sequence ID" value="QDQ27557.1"/>
    <property type="molecule type" value="Genomic_DNA"/>
</dbReference>
<dbReference type="Proteomes" id="UP000317550">
    <property type="component" value="Chromosome"/>
</dbReference>
<keyword evidence="1" id="KW-1133">Transmembrane helix</keyword>
<dbReference type="AlphaFoldDB" id="A0A516SHD0"/>
<keyword evidence="1" id="KW-0812">Transmembrane</keyword>
<reference evidence="3" key="1">
    <citation type="submission" date="2019-07" db="EMBL/GenBank/DDBJ databases">
        <title>Chitinimonas sp. nov., isolated from Ny-Alesund, arctica soil.</title>
        <authorList>
            <person name="Xu Q."/>
            <person name="Peng F."/>
        </authorList>
    </citation>
    <scope>NUCLEOTIDE SEQUENCE [LARGE SCALE GENOMIC DNA]</scope>
    <source>
        <strain evidence="3">R3-44</strain>
    </source>
</reference>
<sequence>MLLRDLDQLNARIAACELDIIARNFRVSADLRQLRTRLLDKMLDGARFLAIGAGTGLLVFLAGKLFAPRRPAEPATRPPGLIRRGLAICVPWLASRFLPPLLERLLPAELGLPPELRAWAGLPPEQHPGPRPSGE</sequence>
<dbReference type="RefSeq" id="WP_144278950.1">
    <property type="nucleotide sequence ID" value="NZ_CP041730.1"/>
</dbReference>
<protein>
    <submittedName>
        <fullName evidence="2">Uncharacterized protein</fullName>
    </submittedName>
</protein>
<evidence type="ECO:0000256" key="1">
    <source>
        <dbReference type="SAM" id="Phobius"/>
    </source>
</evidence>
<evidence type="ECO:0000313" key="3">
    <source>
        <dbReference type="Proteomes" id="UP000317550"/>
    </source>
</evidence>
<name>A0A516SHD0_9NEIS</name>
<dbReference type="KEGG" id="cari:FNU76_15005"/>